<gene>
    <name evidence="1" type="ORF">J2S34_000066</name>
</gene>
<organism evidence="1 2">
    <name type="scientific">Nitrobacter winogradskyi</name>
    <name type="common">Nitrobacter agilis</name>
    <dbReference type="NCBI Taxonomy" id="913"/>
    <lineage>
        <taxon>Bacteria</taxon>
        <taxon>Pseudomonadati</taxon>
        <taxon>Pseudomonadota</taxon>
        <taxon>Alphaproteobacteria</taxon>
        <taxon>Hyphomicrobiales</taxon>
        <taxon>Nitrobacteraceae</taxon>
        <taxon>Nitrobacter</taxon>
    </lineage>
</organism>
<protein>
    <submittedName>
        <fullName evidence="1">NAD(P)-dependent dehydrogenase (Short-subunit alcohol dehydrogenase family)</fullName>
    </submittedName>
</protein>
<reference evidence="1" key="1">
    <citation type="submission" date="2022-03" db="EMBL/GenBank/DDBJ databases">
        <title>Interactions between chemoautotrophic and heterotrophic bacteria.</title>
        <authorList>
            <person name="Santoro A."/>
        </authorList>
    </citation>
    <scope>NUCLEOTIDE SEQUENCE</scope>
    <source>
        <strain evidence="1">Nb-106</strain>
    </source>
</reference>
<dbReference type="EMBL" id="JALJZS010000001">
    <property type="protein sequence ID" value="MCP1997644.1"/>
    <property type="molecule type" value="Genomic_DNA"/>
</dbReference>
<sequence length="371" mass="39712">MILMVGTPAIQGGAMFAIEQVFRKPIPESLQGKVVMITGGSAGVGRAAARAFAREGANVALLARDVAGLEDAKAEIESFGGEARIFPADVADAEAVFAAAAQCEVELGPIDIWVNNAMATVFSPVEQLTPEEIRRVTEVTYLGYVHGTLAALRHMRPRDRGVIVQVGSALAYRGIPLQAAYCGAKHAVRGFTDSLRTELLHHRSNVAVTAVHLPAVNTPQFEWARTRMRKAFRPVAPVYTSRAAALAIVHAATHPKREYWLGGTTSLTIIGDMLFPGLLDRFLAREAVDGQQKETEIGANRSDNLFSPVSGRHRTNGAFSAEARPDPAMLPAQTIRFATIAGACVLIGFAGAVLGARRASAARAEKRCRPR</sequence>
<accession>A0ACC6AD45</accession>
<evidence type="ECO:0000313" key="2">
    <source>
        <dbReference type="Proteomes" id="UP001205486"/>
    </source>
</evidence>
<comment type="caution">
    <text evidence="1">The sequence shown here is derived from an EMBL/GenBank/DDBJ whole genome shotgun (WGS) entry which is preliminary data.</text>
</comment>
<name>A0ACC6AD45_NITWI</name>
<evidence type="ECO:0000313" key="1">
    <source>
        <dbReference type="EMBL" id="MCP1997644.1"/>
    </source>
</evidence>
<keyword evidence="2" id="KW-1185">Reference proteome</keyword>
<proteinExistence type="predicted"/>
<dbReference type="Proteomes" id="UP001205486">
    <property type="component" value="Unassembled WGS sequence"/>
</dbReference>